<protein>
    <submittedName>
        <fullName evidence="2">Uncharacterized protein</fullName>
    </submittedName>
</protein>
<feature type="region of interest" description="Disordered" evidence="1">
    <location>
        <begin position="1"/>
        <end position="23"/>
    </location>
</feature>
<dbReference type="Gramene" id="ONIVA03G41970.1">
    <property type="protein sequence ID" value="ONIVA03G41970.1"/>
    <property type="gene ID" value="ONIVA03G41970"/>
</dbReference>
<evidence type="ECO:0000313" key="2">
    <source>
        <dbReference type="EnsemblPlants" id="ONIVA03G41970.1"/>
    </source>
</evidence>
<dbReference type="HOGENOM" id="CLU_2112826_0_0_1"/>
<sequence length="115" mass="12411">MRKRMGCSPGCDAAEAEGRMNGGARARAPALLAGWMGIGGGGGVGGRSQEESTPRRGGNISSTPHDFPRSLALCICNKKSNIMNNMTSNDETVGYFKSAVKFFRNKTKRKPRRFQ</sequence>
<evidence type="ECO:0000256" key="1">
    <source>
        <dbReference type="SAM" id="MobiDB-lite"/>
    </source>
</evidence>
<feature type="region of interest" description="Disordered" evidence="1">
    <location>
        <begin position="41"/>
        <end position="65"/>
    </location>
</feature>
<accession>A0A0E0GW36</accession>
<dbReference type="EnsemblPlants" id="ONIVA03G41970.1">
    <property type="protein sequence ID" value="ONIVA03G41970.1"/>
    <property type="gene ID" value="ONIVA03G41970"/>
</dbReference>
<name>A0A0E0GW36_ORYNI</name>
<evidence type="ECO:0000313" key="3">
    <source>
        <dbReference type="Proteomes" id="UP000006591"/>
    </source>
</evidence>
<organism evidence="2">
    <name type="scientific">Oryza nivara</name>
    <name type="common">Indian wild rice</name>
    <name type="synonym">Oryza sativa f. spontanea</name>
    <dbReference type="NCBI Taxonomy" id="4536"/>
    <lineage>
        <taxon>Eukaryota</taxon>
        <taxon>Viridiplantae</taxon>
        <taxon>Streptophyta</taxon>
        <taxon>Embryophyta</taxon>
        <taxon>Tracheophyta</taxon>
        <taxon>Spermatophyta</taxon>
        <taxon>Magnoliopsida</taxon>
        <taxon>Liliopsida</taxon>
        <taxon>Poales</taxon>
        <taxon>Poaceae</taxon>
        <taxon>BOP clade</taxon>
        <taxon>Oryzoideae</taxon>
        <taxon>Oryzeae</taxon>
        <taxon>Oryzinae</taxon>
        <taxon>Oryza</taxon>
    </lineage>
</organism>
<dbReference type="Proteomes" id="UP000006591">
    <property type="component" value="Chromosome 3"/>
</dbReference>
<keyword evidence="3" id="KW-1185">Reference proteome</keyword>
<proteinExistence type="predicted"/>
<reference evidence="2" key="2">
    <citation type="submission" date="2018-04" db="EMBL/GenBank/DDBJ databases">
        <title>OnivRS2 (Oryza nivara Reference Sequence Version 2).</title>
        <authorList>
            <person name="Zhang J."/>
            <person name="Kudrna D."/>
            <person name="Lee S."/>
            <person name="Talag J."/>
            <person name="Rajasekar S."/>
            <person name="Welchert J."/>
            <person name="Hsing Y.-I."/>
            <person name="Wing R.A."/>
        </authorList>
    </citation>
    <scope>NUCLEOTIDE SEQUENCE [LARGE SCALE GENOMIC DNA]</scope>
    <source>
        <strain evidence="2">SL10</strain>
    </source>
</reference>
<dbReference type="AlphaFoldDB" id="A0A0E0GW36"/>
<reference evidence="2" key="1">
    <citation type="submission" date="2015-04" db="UniProtKB">
        <authorList>
            <consortium name="EnsemblPlants"/>
        </authorList>
    </citation>
    <scope>IDENTIFICATION</scope>
    <source>
        <strain evidence="2">SL10</strain>
    </source>
</reference>